<organism evidence="2 3">
    <name type="scientific">Halobacterium hubeiense</name>
    <dbReference type="NCBI Taxonomy" id="1407499"/>
    <lineage>
        <taxon>Archaea</taxon>
        <taxon>Methanobacteriati</taxon>
        <taxon>Methanobacteriota</taxon>
        <taxon>Stenosarchaea group</taxon>
        <taxon>Halobacteria</taxon>
        <taxon>Halobacteriales</taxon>
        <taxon>Halobacteriaceae</taxon>
        <taxon>Halobacterium</taxon>
    </lineage>
</organism>
<dbReference type="EMBL" id="LN831302">
    <property type="protein sequence ID" value="CQH55961.1"/>
    <property type="molecule type" value="Genomic_DNA"/>
</dbReference>
<protein>
    <submittedName>
        <fullName evidence="2">Cupin 2 barrel domain protein</fullName>
    </submittedName>
</protein>
<gene>
    <name evidence="2" type="ORF">HHUB_2308</name>
</gene>
<dbReference type="GeneID" id="91109759"/>
<proteinExistence type="predicted"/>
<dbReference type="KEGG" id="hhb:Hhub_2308"/>
<dbReference type="InterPro" id="IPR014710">
    <property type="entry name" value="RmlC-like_jellyroll"/>
</dbReference>
<evidence type="ECO:0000313" key="3">
    <source>
        <dbReference type="Proteomes" id="UP000066737"/>
    </source>
</evidence>
<dbReference type="Proteomes" id="UP000066737">
    <property type="component" value="Chromosome I"/>
</dbReference>
<dbReference type="OrthoDB" id="199885at2157"/>
<dbReference type="Pfam" id="PF07883">
    <property type="entry name" value="Cupin_2"/>
    <property type="match status" value="1"/>
</dbReference>
<dbReference type="RefSeq" id="WP_059056715.1">
    <property type="nucleotide sequence ID" value="NZ_CEML01000002.1"/>
</dbReference>
<dbReference type="AlphaFoldDB" id="A0A0U5CY62"/>
<keyword evidence="3" id="KW-1185">Reference proteome</keyword>
<dbReference type="STRING" id="1407499.HHUB_2308"/>
<feature type="domain" description="Cupin type-2" evidence="1">
    <location>
        <begin position="39"/>
        <end position="100"/>
    </location>
</feature>
<name>A0A0U5CY62_9EURY</name>
<dbReference type="InterPro" id="IPR013096">
    <property type="entry name" value="Cupin_2"/>
</dbReference>
<reference evidence="3" key="1">
    <citation type="journal article" date="2016" name="Environ. Microbiol.">
        <title>The complete genome of a viable archaeum isolated from 123-million-year-old rock salt.</title>
        <authorList>
            <person name="Jaakkola S.T."/>
            <person name="Pfeiffer F."/>
            <person name="Ravantti J.J."/>
            <person name="Guo Q."/>
            <person name="Liu Y."/>
            <person name="Chen X."/>
            <person name="Ma H."/>
            <person name="Yang C."/>
            <person name="Oksanen H.M."/>
            <person name="Bamford D.H."/>
        </authorList>
    </citation>
    <scope>NUCLEOTIDE SEQUENCE</scope>
    <source>
        <strain evidence="3">JI20-1</strain>
    </source>
</reference>
<evidence type="ECO:0000259" key="1">
    <source>
        <dbReference type="Pfam" id="PF07883"/>
    </source>
</evidence>
<dbReference type="Gene3D" id="2.60.120.10">
    <property type="entry name" value="Jelly Rolls"/>
    <property type="match status" value="1"/>
</dbReference>
<evidence type="ECO:0000313" key="2">
    <source>
        <dbReference type="EMBL" id="CQH55961.1"/>
    </source>
</evidence>
<dbReference type="InterPro" id="IPR011051">
    <property type="entry name" value="RmlC_Cupin_sf"/>
</dbReference>
<dbReference type="SUPFAM" id="SSF51182">
    <property type="entry name" value="RmlC-like cupins"/>
    <property type="match status" value="1"/>
</dbReference>
<sequence length="108" mass="11547">MSNEPTADDVEVTDVDALAETPHAEVFETRDPRTVRLGLDAGESVPAHQHPDSMVVIYVLSGALELGLGDETYDLDAGDAVRFDGAQDVSPRAVEDAEALVVFAPKLR</sequence>
<accession>A0A0U5CY62</accession>